<keyword evidence="2" id="KW-0732">Signal</keyword>
<feature type="chain" id="PRO_5045156104" description="Phospholipid/cholesterol/gamma-HCH transport system substrate-binding protein" evidence="2">
    <location>
        <begin position="25"/>
        <end position="453"/>
    </location>
</feature>
<gene>
    <name evidence="5" type="ORF">GCM10009668_04850</name>
</gene>
<evidence type="ECO:0000313" key="6">
    <source>
        <dbReference type="Proteomes" id="UP001501581"/>
    </source>
</evidence>
<evidence type="ECO:0000313" key="5">
    <source>
        <dbReference type="EMBL" id="GAA1092749.1"/>
    </source>
</evidence>
<proteinExistence type="predicted"/>
<keyword evidence="6" id="KW-1185">Reference proteome</keyword>
<dbReference type="InterPro" id="IPR052336">
    <property type="entry name" value="MlaD_Phospholipid_Transporter"/>
</dbReference>
<comment type="caution">
    <text evidence="5">The sequence shown here is derived from an EMBL/GenBank/DDBJ whole genome shotgun (WGS) entry which is preliminary data.</text>
</comment>
<dbReference type="EMBL" id="BAAALG010000002">
    <property type="protein sequence ID" value="GAA1092749.1"/>
    <property type="molecule type" value="Genomic_DNA"/>
</dbReference>
<evidence type="ECO:0008006" key="7">
    <source>
        <dbReference type="Google" id="ProtNLM"/>
    </source>
</evidence>
<dbReference type="PANTHER" id="PTHR33371:SF15">
    <property type="entry name" value="LIPOPROTEIN LPRN"/>
    <property type="match status" value="1"/>
</dbReference>
<dbReference type="NCBIfam" id="TIGR00996">
    <property type="entry name" value="Mtu_fam_mce"/>
    <property type="match status" value="1"/>
</dbReference>
<dbReference type="InterPro" id="IPR003399">
    <property type="entry name" value="Mce/MlaD"/>
</dbReference>
<sequence length="453" mass="47811">MRNKLWKGLAGAAALVVATGTLSACDFDGAYDLPLPGSPVDAEHSYEITADFEDVMNVVPKSPVMVDDVTVGEVLDVERKGWHASVQMRVRDDIELPANAVAEIRQTSLLGEKYVSLESPTATEPVGRLGDGAHIELSETGRNPEVEEVLGALSFLLSGGGVAQLGTITHELNAVMDGRQDDLKQLFSTLDEVVGTIDDQKVDIINALEAMNRLSTTLNAERETIGDAIDAMAPAVKVLRSQQDNLVAMLTELDKLGRVGTRVIGATKDDLVAILGDLKPILANLNDAGQALPGGLSLMLSFPFPAEAREIVKGDYANAQIKLDVNLENFIGDVPLLNPGQVLDKVGKCLASGNLLGKACQAVLADLDLVKNLKALCEGAGLRNNPVCLIVRTLPDLTSLLGLSRSEQESLSRGSSGGVLNGLLGVGKLQQGLVDPSQSDAAPTDLYGRTLPS</sequence>
<feature type="signal peptide" evidence="2">
    <location>
        <begin position="1"/>
        <end position="24"/>
    </location>
</feature>
<dbReference type="Pfam" id="PF02470">
    <property type="entry name" value="MlaD"/>
    <property type="match status" value="1"/>
</dbReference>
<reference evidence="6" key="1">
    <citation type="journal article" date="2019" name="Int. J. Syst. Evol. Microbiol.">
        <title>The Global Catalogue of Microorganisms (GCM) 10K type strain sequencing project: providing services to taxonomists for standard genome sequencing and annotation.</title>
        <authorList>
            <consortium name="The Broad Institute Genomics Platform"/>
            <consortium name="The Broad Institute Genome Sequencing Center for Infectious Disease"/>
            <person name="Wu L."/>
            <person name="Ma J."/>
        </authorList>
    </citation>
    <scope>NUCLEOTIDE SEQUENCE [LARGE SCALE GENOMIC DNA]</scope>
    <source>
        <strain evidence="6">JCM 13008</strain>
    </source>
</reference>
<feature type="domain" description="Mammalian cell entry C-terminal" evidence="4">
    <location>
        <begin position="128"/>
        <end position="286"/>
    </location>
</feature>
<evidence type="ECO:0000259" key="4">
    <source>
        <dbReference type="Pfam" id="PF11887"/>
    </source>
</evidence>
<protein>
    <recommendedName>
        <fullName evidence="7">Phospholipid/cholesterol/gamma-HCH transport system substrate-binding protein</fullName>
    </recommendedName>
</protein>
<evidence type="ECO:0000256" key="1">
    <source>
        <dbReference type="SAM" id="MobiDB-lite"/>
    </source>
</evidence>
<feature type="region of interest" description="Disordered" evidence="1">
    <location>
        <begin position="434"/>
        <end position="453"/>
    </location>
</feature>
<accession>A0ABP4E7H1</accession>
<dbReference type="InterPro" id="IPR024516">
    <property type="entry name" value="Mce_C"/>
</dbReference>
<dbReference type="PANTHER" id="PTHR33371">
    <property type="entry name" value="INTERMEMBRANE PHOSPHOLIPID TRANSPORT SYSTEM BINDING PROTEIN MLAD-RELATED"/>
    <property type="match status" value="1"/>
</dbReference>
<dbReference type="RefSeq" id="WP_343990982.1">
    <property type="nucleotide sequence ID" value="NZ_BAAALG010000002.1"/>
</dbReference>
<organism evidence="5 6">
    <name type="scientific">Nocardioides dubius</name>
    <dbReference type="NCBI Taxonomy" id="317019"/>
    <lineage>
        <taxon>Bacteria</taxon>
        <taxon>Bacillati</taxon>
        <taxon>Actinomycetota</taxon>
        <taxon>Actinomycetes</taxon>
        <taxon>Propionibacteriales</taxon>
        <taxon>Nocardioidaceae</taxon>
        <taxon>Nocardioides</taxon>
    </lineage>
</organism>
<dbReference type="Proteomes" id="UP001501581">
    <property type="component" value="Unassembled WGS sequence"/>
</dbReference>
<feature type="domain" description="Mce/MlaD" evidence="3">
    <location>
        <begin position="45"/>
        <end position="119"/>
    </location>
</feature>
<evidence type="ECO:0000256" key="2">
    <source>
        <dbReference type="SAM" id="SignalP"/>
    </source>
</evidence>
<dbReference type="InterPro" id="IPR005693">
    <property type="entry name" value="Mce"/>
</dbReference>
<dbReference type="Pfam" id="PF11887">
    <property type="entry name" value="Mce4_CUP1"/>
    <property type="match status" value="1"/>
</dbReference>
<evidence type="ECO:0000259" key="3">
    <source>
        <dbReference type="Pfam" id="PF02470"/>
    </source>
</evidence>
<name>A0ABP4E7H1_9ACTN</name>
<dbReference type="PROSITE" id="PS51257">
    <property type="entry name" value="PROKAR_LIPOPROTEIN"/>
    <property type="match status" value="1"/>
</dbReference>